<protein>
    <submittedName>
        <fullName evidence="2">Uncharacterized protein</fullName>
    </submittedName>
</protein>
<feature type="signal peptide" evidence="1">
    <location>
        <begin position="1"/>
        <end position="22"/>
    </location>
</feature>
<dbReference type="NCBIfam" id="NF042424">
    <property type="entry name" value="Amuc_1102_rel"/>
    <property type="match status" value="1"/>
</dbReference>
<evidence type="ECO:0000313" key="3">
    <source>
        <dbReference type="Proteomes" id="UP000658278"/>
    </source>
</evidence>
<sequence>MKNSILFLRRAALAITATACIAAGDLALGQDKAKISNLSFDELPSPDLPGTKNKSFKPKDWLEVEAGITIPAMNREMKESGSLDRVLVKWYVAIEEKSSGKPILMTKDITHINVPIDEEFYTSVYFSPNTIKRITGSDRAAKSKVKVVALEVLINGVKVAEETSSMKSGWWNSPSLSRGDRYPLLNKYETPFKVYWWDRYAEIEERR</sequence>
<feature type="chain" id="PRO_5036783494" evidence="1">
    <location>
        <begin position="23"/>
        <end position="207"/>
    </location>
</feature>
<dbReference type="EMBL" id="JAENII010000017">
    <property type="protein sequence ID" value="MBK1828752.1"/>
    <property type="molecule type" value="Genomic_DNA"/>
</dbReference>
<evidence type="ECO:0000256" key="1">
    <source>
        <dbReference type="SAM" id="SignalP"/>
    </source>
</evidence>
<accession>A0A934VH66</accession>
<name>A0A934VH66_9BACT</name>
<dbReference type="AlphaFoldDB" id="A0A934VH66"/>
<dbReference type="RefSeq" id="WP_200282789.1">
    <property type="nucleotide sequence ID" value="NZ_JAENII010000017.1"/>
</dbReference>
<dbReference type="InterPro" id="IPR049970">
    <property type="entry name" value="Amuc_1102-like"/>
</dbReference>
<gene>
    <name evidence="2" type="ORF">JIN81_17085</name>
</gene>
<organism evidence="2 3">
    <name type="scientific">Haloferula rosea</name>
    <dbReference type="NCBI Taxonomy" id="490093"/>
    <lineage>
        <taxon>Bacteria</taxon>
        <taxon>Pseudomonadati</taxon>
        <taxon>Verrucomicrobiota</taxon>
        <taxon>Verrucomicrobiia</taxon>
        <taxon>Verrucomicrobiales</taxon>
        <taxon>Verrucomicrobiaceae</taxon>
        <taxon>Haloferula</taxon>
    </lineage>
</organism>
<comment type="caution">
    <text evidence="2">The sequence shown here is derived from an EMBL/GenBank/DDBJ whole genome shotgun (WGS) entry which is preliminary data.</text>
</comment>
<evidence type="ECO:0000313" key="2">
    <source>
        <dbReference type="EMBL" id="MBK1828752.1"/>
    </source>
</evidence>
<keyword evidence="3" id="KW-1185">Reference proteome</keyword>
<dbReference type="Proteomes" id="UP000658278">
    <property type="component" value="Unassembled WGS sequence"/>
</dbReference>
<proteinExistence type="predicted"/>
<reference evidence="2" key="1">
    <citation type="submission" date="2021-01" db="EMBL/GenBank/DDBJ databases">
        <title>Modified the classification status of verrucomicrobia.</title>
        <authorList>
            <person name="Feng X."/>
        </authorList>
    </citation>
    <scope>NUCLEOTIDE SEQUENCE</scope>
    <source>
        <strain evidence="2">KCTC 22201</strain>
    </source>
</reference>
<keyword evidence="1" id="KW-0732">Signal</keyword>